<name>A0A6S6UFF5_9GAMM</name>
<dbReference type="InterPro" id="IPR025235">
    <property type="entry name" value="DUF4178"/>
</dbReference>
<evidence type="ECO:0000259" key="1">
    <source>
        <dbReference type="Pfam" id="PF13785"/>
    </source>
</evidence>
<protein>
    <recommendedName>
        <fullName evidence="1">DUF4178 domain-containing protein</fullName>
    </recommendedName>
</protein>
<gene>
    <name evidence="2" type="ORF">HELGO_WM26984</name>
</gene>
<reference evidence="2" key="1">
    <citation type="submission" date="2020-01" db="EMBL/GenBank/DDBJ databases">
        <authorList>
            <person name="Meier V. D."/>
            <person name="Meier V D."/>
        </authorList>
    </citation>
    <scope>NUCLEOTIDE SEQUENCE</scope>
    <source>
        <strain evidence="2">HLG_WM_MAG_09</strain>
    </source>
</reference>
<evidence type="ECO:0000313" key="2">
    <source>
        <dbReference type="EMBL" id="CAA6830819.1"/>
    </source>
</evidence>
<sequence>MQKDTLNCPQCGNALPLTFSHSKLTVCNQCDSTIFLEDEGARLAGTQSTLANLPSLIQLKTPFTYKKISYLPVGHIRYSYGRGFWDEWWVMDNRGEGVWMSVDEGDFAFEHPVKLKGSLPRVNQLRLDQTVRVMEKDWKVTEIGHATCEGFQGELPEVIETGEKFDYIHLSAKDAALMTLEYFGPQEVYGYRGQWVDPFDIRVDQ</sequence>
<dbReference type="EMBL" id="CACVAT010000634">
    <property type="protein sequence ID" value="CAA6830819.1"/>
    <property type="molecule type" value="Genomic_DNA"/>
</dbReference>
<accession>A0A6S6UFF5</accession>
<dbReference type="Pfam" id="PF13785">
    <property type="entry name" value="DUF4178"/>
    <property type="match status" value="1"/>
</dbReference>
<dbReference type="AlphaFoldDB" id="A0A6S6UFF5"/>
<proteinExistence type="predicted"/>
<organism evidence="2">
    <name type="scientific">uncultured Thiotrichaceae bacterium</name>
    <dbReference type="NCBI Taxonomy" id="298394"/>
    <lineage>
        <taxon>Bacteria</taxon>
        <taxon>Pseudomonadati</taxon>
        <taxon>Pseudomonadota</taxon>
        <taxon>Gammaproteobacteria</taxon>
        <taxon>Thiotrichales</taxon>
        <taxon>Thiotrichaceae</taxon>
        <taxon>environmental samples</taxon>
    </lineage>
</organism>
<feature type="domain" description="DUF4178" evidence="1">
    <location>
        <begin position="63"/>
        <end position="198"/>
    </location>
</feature>